<evidence type="ECO:0000256" key="1">
    <source>
        <dbReference type="SAM" id="Phobius"/>
    </source>
</evidence>
<organism evidence="2 3">
    <name type="scientific">Metabacillus malikii</name>
    <dbReference type="NCBI Taxonomy" id="1504265"/>
    <lineage>
        <taxon>Bacteria</taxon>
        <taxon>Bacillati</taxon>
        <taxon>Bacillota</taxon>
        <taxon>Bacilli</taxon>
        <taxon>Bacillales</taxon>
        <taxon>Bacillaceae</taxon>
        <taxon>Metabacillus</taxon>
    </lineage>
</organism>
<sequence>MLNLLRKDIILHKQMFVILLPILLVYLFLGASHILVGFVFSTVMVMTSFAMDEKSEINMLLNSLPYTRNEIVSSKYLGVFVLTFIVVVTIFIGNIIFNQELIPFIDIFFIFIIVMMFAAVLLPFSYKFKSQYLLIASIVLFLVYMVVVNFLIRNLNDIIREFIQRLLSAQNMMVYLFITVIIGGIYAGSWILSTHIYRKKLF</sequence>
<feature type="transmembrane region" description="Helical" evidence="1">
    <location>
        <begin position="173"/>
        <end position="192"/>
    </location>
</feature>
<dbReference type="Pfam" id="PF13346">
    <property type="entry name" value="ABC2_membrane_5"/>
    <property type="match status" value="1"/>
</dbReference>
<feature type="transmembrane region" description="Helical" evidence="1">
    <location>
        <begin position="104"/>
        <end position="126"/>
    </location>
</feature>
<gene>
    <name evidence="2" type="ORF">J2S19_000394</name>
</gene>
<dbReference type="RefSeq" id="WP_307336332.1">
    <property type="nucleotide sequence ID" value="NZ_JAUSUD010000001.1"/>
</dbReference>
<comment type="caution">
    <text evidence="2">The sequence shown here is derived from an EMBL/GenBank/DDBJ whole genome shotgun (WGS) entry which is preliminary data.</text>
</comment>
<dbReference type="EMBL" id="JAUSUD010000001">
    <property type="protein sequence ID" value="MDQ0229144.1"/>
    <property type="molecule type" value="Genomic_DNA"/>
</dbReference>
<feature type="transmembrane region" description="Helical" evidence="1">
    <location>
        <begin position="132"/>
        <end position="152"/>
    </location>
</feature>
<keyword evidence="1" id="KW-0472">Membrane</keyword>
<evidence type="ECO:0000313" key="2">
    <source>
        <dbReference type="EMBL" id="MDQ0229144.1"/>
    </source>
</evidence>
<protein>
    <submittedName>
        <fullName evidence="2">ABC-type transport system involved in multi-copper enzyme maturation permease subunit</fullName>
    </submittedName>
</protein>
<evidence type="ECO:0000313" key="3">
    <source>
        <dbReference type="Proteomes" id="UP001234495"/>
    </source>
</evidence>
<keyword evidence="1" id="KW-1133">Transmembrane helix</keyword>
<proteinExistence type="predicted"/>
<dbReference type="Proteomes" id="UP001234495">
    <property type="component" value="Unassembled WGS sequence"/>
</dbReference>
<reference evidence="2 3" key="1">
    <citation type="submission" date="2023-07" db="EMBL/GenBank/DDBJ databases">
        <title>Genomic Encyclopedia of Type Strains, Phase IV (KMG-IV): sequencing the most valuable type-strain genomes for metagenomic binning, comparative biology and taxonomic classification.</title>
        <authorList>
            <person name="Goeker M."/>
        </authorList>
    </citation>
    <scope>NUCLEOTIDE SEQUENCE [LARGE SCALE GENOMIC DNA]</scope>
    <source>
        <strain evidence="2 3">DSM 29005</strain>
    </source>
</reference>
<accession>A0ABT9ZB60</accession>
<dbReference type="PANTHER" id="PTHR41309:SF2">
    <property type="entry name" value="MEMBRANE PROTEIN"/>
    <property type="match status" value="1"/>
</dbReference>
<dbReference type="InterPro" id="IPR025699">
    <property type="entry name" value="ABC2_memb-like"/>
</dbReference>
<keyword evidence="3" id="KW-1185">Reference proteome</keyword>
<name>A0ABT9ZB60_9BACI</name>
<dbReference type="PANTHER" id="PTHR41309">
    <property type="entry name" value="MEMBRANE PROTEIN-RELATED"/>
    <property type="match status" value="1"/>
</dbReference>
<feature type="transmembrane region" description="Helical" evidence="1">
    <location>
        <begin position="76"/>
        <end position="97"/>
    </location>
</feature>
<feature type="transmembrane region" description="Helical" evidence="1">
    <location>
        <begin position="16"/>
        <end position="40"/>
    </location>
</feature>
<keyword evidence="1" id="KW-0812">Transmembrane</keyword>